<evidence type="ECO:0000256" key="1">
    <source>
        <dbReference type="SAM" id="MobiDB-lite"/>
    </source>
</evidence>
<proteinExistence type="predicted"/>
<keyword evidence="3" id="KW-1185">Reference proteome</keyword>
<gene>
    <name evidence="2" type="ORF">MSAN_02509900</name>
</gene>
<dbReference type="OrthoDB" id="10069349at2759"/>
<dbReference type="Proteomes" id="UP000623467">
    <property type="component" value="Unassembled WGS sequence"/>
</dbReference>
<sequence>MNPQCPSSHVKLEEPNYGVPAPLFFDSMPIVSRPFAKRGRNPGLGRVLPARPGDYTTQAATTCIMPTASGLSSTPDRSAVPPDARSTAFPEKRRISVSLGATRISSSSGTENRIDKIPVHSSLYISDGDSVLLSTEAIISAVETFLDERGFALPGLSMRVHFPRRPFRVGDFFMSPPRFVALRQVTLTRHTAVSRSSRAALAGVHPAPRPRLFSVDLHTAHAPIVACGCTPIQRLFGSSSESPPSERTPHVNTLWLYAVRRKTESTSADSDAVEKRGTVSKESAYLSDAAWQPSVVQTPRGMAALLSSLYIFSHSVAQKGIAAEQKGSCDRVCCASFPACYQDLGWIAI</sequence>
<dbReference type="EMBL" id="JACAZH010000100">
    <property type="protein sequence ID" value="KAF7326486.1"/>
    <property type="molecule type" value="Genomic_DNA"/>
</dbReference>
<evidence type="ECO:0000313" key="3">
    <source>
        <dbReference type="Proteomes" id="UP000623467"/>
    </source>
</evidence>
<feature type="region of interest" description="Disordered" evidence="1">
    <location>
        <begin position="66"/>
        <end position="87"/>
    </location>
</feature>
<reference evidence="2" key="1">
    <citation type="submission" date="2020-05" db="EMBL/GenBank/DDBJ databases">
        <title>Mycena genomes resolve the evolution of fungal bioluminescence.</title>
        <authorList>
            <person name="Tsai I.J."/>
        </authorList>
    </citation>
    <scope>NUCLEOTIDE SEQUENCE</scope>
    <source>
        <strain evidence="2">160909Yilan</strain>
    </source>
</reference>
<name>A0A8H6U1A1_9AGAR</name>
<dbReference type="AlphaFoldDB" id="A0A8H6U1A1"/>
<organism evidence="2 3">
    <name type="scientific">Mycena sanguinolenta</name>
    <dbReference type="NCBI Taxonomy" id="230812"/>
    <lineage>
        <taxon>Eukaryota</taxon>
        <taxon>Fungi</taxon>
        <taxon>Dikarya</taxon>
        <taxon>Basidiomycota</taxon>
        <taxon>Agaricomycotina</taxon>
        <taxon>Agaricomycetes</taxon>
        <taxon>Agaricomycetidae</taxon>
        <taxon>Agaricales</taxon>
        <taxon>Marasmiineae</taxon>
        <taxon>Mycenaceae</taxon>
        <taxon>Mycena</taxon>
    </lineage>
</organism>
<accession>A0A8H6U1A1</accession>
<protein>
    <submittedName>
        <fullName evidence="2">Uncharacterized protein</fullName>
    </submittedName>
</protein>
<evidence type="ECO:0000313" key="2">
    <source>
        <dbReference type="EMBL" id="KAF7326486.1"/>
    </source>
</evidence>
<comment type="caution">
    <text evidence="2">The sequence shown here is derived from an EMBL/GenBank/DDBJ whole genome shotgun (WGS) entry which is preliminary data.</text>
</comment>